<dbReference type="SUPFAM" id="SSF51126">
    <property type="entry name" value="Pectin lyase-like"/>
    <property type="match status" value="1"/>
</dbReference>
<dbReference type="SMART" id="SM00710">
    <property type="entry name" value="PbH1"/>
    <property type="match status" value="8"/>
</dbReference>
<dbReference type="PATRIC" id="fig|86662.28.peg.3897"/>
<feature type="domain" description="Right handed beta helix" evidence="1">
    <location>
        <begin position="366"/>
        <end position="468"/>
    </location>
</feature>
<gene>
    <name evidence="2" type="ORF">BWGOE11_37680</name>
</gene>
<dbReference type="Gene3D" id="2.10.10.20">
    <property type="entry name" value="Carbohydrate-binding module superfamily 5/12"/>
    <property type="match status" value="1"/>
</dbReference>
<organism evidence="2 3">
    <name type="scientific">Bacillus mycoides</name>
    <dbReference type="NCBI Taxonomy" id="1405"/>
    <lineage>
        <taxon>Bacteria</taxon>
        <taxon>Bacillati</taxon>
        <taxon>Bacillota</taxon>
        <taxon>Bacilli</taxon>
        <taxon>Bacillales</taxon>
        <taxon>Bacillaceae</taxon>
        <taxon>Bacillus</taxon>
        <taxon>Bacillus cereus group</taxon>
    </lineage>
</organism>
<dbReference type="AlphaFoldDB" id="A0A1E8BK68"/>
<dbReference type="InterPro" id="IPR012334">
    <property type="entry name" value="Pectin_lyas_fold"/>
</dbReference>
<reference evidence="2 3" key="1">
    <citation type="submission" date="2016-05" db="EMBL/GenBank/DDBJ databases">
        <title>Bacillus thuringiensis and Bacillus weihenstephanensis as novel biocontrol agents of wilt causing Verticillium species.</title>
        <authorList>
            <person name="Hollensteiner J."/>
            <person name="Wemheuer F."/>
            <person name="Harting R."/>
            <person name="Kolarzyk A."/>
            <person name="Diaz-Valerio S."/>
            <person name="Poehlein A."/>
            <person name="Brzuszkiewicz E."/>
            <person name="Nesemann K."/>
            <person name="Braus-Stromeyer S."/>
            <person name="Braus G."/>
            <person name="Daniel R."/>
            <person name="Liesegang H."/>
        </authorList>
    </citation>
    <scope>NUCLEOTIDE SEQUENCE [LARGE SCALE GENOMIC DNA]</scope>
    <source>
        <strain evidence="2 3">GOE11</strain>
    </source>
</reference>
<name>A0A1E8BK68_BACMY</name>
<dbReference type="Gene3D" id="2.160.20.10">
    <property type="entry name" value="Single-stranded right-handed beta-helix, Pectin lyase-like"/>
    <property type="match status" value="1"/>
</dbReference>
<dbReference type="RefSeq" id="WP_070146825.1">
    <property type="nucleotide sequence ID" value="NZ_JBCMRK010000023.1"/>
</dbReference>
<dbReference type="Pfam" id="PF13229">
    <property type="entry name" value="Beta_helix"/>
    <property type="match status" value="1"/>
</dbReference>
<dbReference type="InterPro" id="IPR006626">
    <property type="entry name" value="PbH1"/>
</dbReference>
<evidence type="ECO:0000313" key="2">
    <source>
        <dbReference type="EMBL" id="OFD89639.1"/>
    </source>
</evidence>
<evidence type="ECO:0000259" key="1">
    <source>
        <dbReference type="Pfam" id="PF13229"/>
    </source>
</evidence>
<dbReference type="InterPro" id="IPR011050">
    <property type="entry name" value="Pectin_lyase_fold/virulence"/>
</dbReference>
<evidence type="ECO:0000313" key="3">
    <source>
        <dbReference type="Proteomes" id="UP000175835"/>
    </source>
</evidence>
<dbReference type="Proteomes" id="UP000175835">
    <property type="component" value="Unassembled WGS sequence"/>
</dbReference>
<sequence>MAKFQVTCVLKGNLPVLSEGEFCFCIDTCELFIGTKKGNVKVSTENKFESLVSKLKSNTFGGFFNLKSSKSLIGETESANVVSGTYFLELERWNVKNDGTDANNTSKGINNALLWASQQGFIEVVLPMGIYLIDENTPIEPQSFMTLNLGGATLKIRDNGLVKYAIVRYQRNQKFSRITNGRIEGDKDTHDYTTIPHTHEWGYGIEVGNTTPIEGSNISYISIDNMEILNCTGDGIAMESTWGQIGEYDFAGTFEVGGISDVNGTPIVDANKIRSSIKIDLHHESITKWGYFGLYGDGYGGIGSEINTELYDVLFYKADNTFVAATKRIMFFEEVNVPQGADYAKIVLHQSTVPSKDGCKITVRIPEFSKNVFIEKCKIHDCRRLGISVSGAKQIYIRDCEIYKMKGTAPQGAIDIEDGYRLNQYINIERNNMYDNQGYNIVVVGGRYINIIQNKLTNNSLVVGQNVEKVIINHNHLREVSCVLGGEVTFVNNQMYATRVIIDQGDKEALIGNCIFHNSALVMGRDKAYCIQVNQCEFFSDQDLFHSFSQLGSIIGFSTEPQTISDCVIKGSSVEGTSLTGVSPGVKNGWRLSNVSFIDTKHPQGIITNLPPGVYTGCNFENSGTISFVTKTPQAEYEFNGCSFSWDAYNLFIVESSQTIAMLKVKNSTFRGGRWGSAFFLWDIGGRIEFINNVFEYPNSESTDSIINFWNETFISEYILIENNIFRSNKSMIGVNANQISSSITLIFKDNIVDTVVIKLRDEHIKKDNYINGVFDPYFYSATEPTEGFFRVGQTIKNSNPVAGGYIGWICLNEGNANNTIWEKDIVYKMDDVVSVNGKVYKCKVMSTNGVAEPSQVDSSAEWEYLSELAVFKLFGRIAE</sequence>
<comment type="caution">
    <text evidence="2">The sequence shown here is derived from an EMBL/GenBank/DDBJ whole genome shotgun (WGS) entry which is preliminary data.</text>
</comment>
<accession>A0A1E8BK68</accession>
<proteinExistence type="predicted"/>
<protein>
    <recommendedName>
        <fullName evidence="1">Right handed beta helix domain-containing protein</fullName>
    </recommendedName>
</protein>
<dbReference type="EMBL" id="LXLX01000046">
    <property type="protein sequence ID" value="OFD89639.1"/>
    <property type="molecule type" value="Genomic_DNA"/>
</dbReference>
<dbReference type="InterPro" id="IPR039448">
    <property type="entry name" value="Beta_helix"/>
</dbReference>